<dbReference type="InterPro" id="IPR007001">
    <property type="entry name" value="Shufflon_N"/>
</dbReference>
<gene>
    <name evidence="3" type="ORF">AWB78_07373</name>
</gene>
<organism evidence="3 4">
    <name type="scientific">Caballeronia calidae</name>
    <dbReference type="NCBI Taxonomy" id="1777139"/>
    <lineage>
        <taxon>Bacteria</taxon>
        <taxon>Pseudomonadati</taxon>
        <taxon>Pseudomonadota</taxon>
        <taxon>Betaproteobacteria</taxon>
        <taxon>Burkholderiales</taxon>
        <taxon>Burkholderiaceae</taxon>
        <taxon>Caballeronia</taxon>
    </lineage>
</organism>
<dbReference type="AlphaFoldDB" id="A0A158EEB0"/>
<evidence type="ECO:0000313" key="4">
    <source>
        <dbReference type="Proteomes" id="UP000071859"/>
    </source>
</evidence>
<dbReference type="Proteomes" id="UP000071859">
    <property type="component" value="Unassembled WGS sequence"/>
</dbReference>
<evidence type="ECO:0000256" key="1">
    <source>
        <dbReference type="SAM" id="MobiDB-lite"/>
    </source>
</evidence>
<reference evidence="3" key="1">
    <citation type="submission" date="2016-01" db="EMBL/GenBank/DDBJ databases">
        <authorList>
            <person name="Peeters C."/>
        </authorList>
    </citation>
    <scope>NUCLEOTIDE SEQUENCE</scope>
    <source>
        <strain evidence="3">LMG 29321</strain>
    </source>
</reference>
<accession>A0A158EEB0</accession>
<feature type="compositionally biased region" description="Polar residues" evidence="1">
    <location>
        <begin position="235"/>
        <end position="248"/>
    </location>
</feature>
<name>A0A158EEB0_9BURK</name>
<evidence type="ECO:0000259" key="2">
    <source>
        <dbReference type="Pfam" id="PF04917"/>
    </source>
</evidence>
<feature type="region of interest" description="Disordered" evidence="1">
    <location>
        <begin position="235"/>
        <end position="257"/>
    </location>
</feature>
<dbReference type="RefSeq" id="WP_062611509.1">
    <property type="nucleotide sequence ID" value="NZ_FCOX02000076.1"/>
</dbReference>
<protein>
    <submittedName>
        <fullName evidence="3">Type IV pilus biosynthesis protein</fullName>
    </submittedName>
</protein>
<proteinExistence type="predicted"/>
<keyword evidence="4" id="KW-1185">Reference proteome</keyword>
<sequence length="428" mass="43873">MVSFIATLVSIVISMLMFTGFVQWAQAGVANVMTAAAASQQVVIDKAAQQYVQDNGLTIAALATASTPTTISAQTLINAGYLPSGFSTTNVFGQLWQLQVLQPSSGVLQSVVFSTGGRAISDTRHLVQIAAQAGAQGGFVPYAGQNGSASMSASNAYGAYGAWTVPLTGFTNPGSGHLFSLLAFTNTQTNNSYLYRVQVANHPELNEMQTDLGMTDTGGTKHNVTGAATVTADTLQNSGGGQLNSDQGGSLELGGNNSQAGAGTPYVDFHLAGQGVQDYNARIINDSNNHLTITAANGQAALGVQGTIQPGSIASPDTYCSTNGQAAANADGSGQWLSCQYHQWLPIGGRWLRYGYSIAQNGTQISAPTCPSGGSAGVVITPQNFSVDDTAVVNYGVSGSGPWTVYITDGQGSAIGGAEASVGTYCAY</sequence>
<dbReference type="EMBL" id="FCOX02000076">
    <property type="protein sequence ID" value="SAL05229.1"/>
    <property type="molecule type" value="Genomic_DNA"/>
</dbReference>
<dbReference type="Pfam" id="PF04917">
    <property type="entry name" value="Shufflon_N"/>
    <property type="match status" value="1"/>
</dbReference>
<dbReference type="OrthoDB" id="7220054at2"/>
<evidence type="ECO:0000313" key="3">
    <source>
        <dbReference type="EMBL" id="SAL05229.1"/>
    </source>
</evidence>
<comment type="caution">
    <text evidence="3">The sequence shown here is derived from an EMBL/GenBank/DDBJ whole genome shotgun (WGS) entry which is preliminary data.</text>
</comment>
<feature type="domain" description="Bacterial shufflon protein N-terminal" evidence="2">
    <location>
        <begin position="36"/>
        <end position="239"/>
    </location>
</feature>